<dbReference type="InterPro" id="IPR019734">
    <property type="entry name" value="TPR_rpt"/>
</dbReference>
<dbReference type="GO" id="GO:0004674">
    <property type="term" value="F:protein serine/threonine kinase activity"/>
    <property type="evidence" value="ECO:0007669"/>
    <property type="project" value="UniProtKB-KW"/>
</dbReference>
<organism evidence="9 10">
    <name type="scientific">Algoriphagus zhangzhouensis</name>
    <dbReference type="NCBI Taxonomy" id="1073327"/>
    <lineage>
        <taxon>Bacteria</taxon>
        <taxon>Pseudomonadati</taxon>
        <taxon>Bacteroidota</taxon>
        <taxon>Cytophagia</taxon>
        <taxon>Cytophagales</taxon>
        <taxon>Cyclobacteriaceae</taxon>
        <taxon>Algoriphagus</taxon>
    </lineage>
</organism>
<dbReference type="SUPFAM" id="SSF81901">
    <property type="entry name" value="HCP-like"/>
    <property type="match status" value="1"/>
</dbReference>
<keyword evidence="2 6" id="KW-0547">Nucleotide-binding</keyword>
<feature type="binding site" evidence="6">
    <location>
        <position position="114"/>
    </location>
    <ligand>
        <name>ATP</name>
        <dbReference type="ChEBI" id="CHEBI:30616"/>
    </ligand>
</feature>
<dbReference type="InterPro" id="IPR008271">
    <property type="entry name" value="Ser/Thr_kinase_AS"/>
</dbReference>
<dbReference type="PROSITE" id="PS50011">
    <property type="entry name" value="PROTEIN_KINASE_DOM"/>
    <property type="match status" value="1"/>
</dbReference>
<dbReference type="PROSITE" id="PS00107">
    <property type="entry name" value="PROTEIN_KINASE_ATP"/>
    <property type="match status" value="1"/>
</dbReference>
<gene>
    <name evidence="9" type="ORF">SAMN04488108_0812</name>
</gene>
<evidence type="ECO:0000256" key="5">
    <source>
        <dbReference type="PROSITE-ProRule" id="PRU00339"/>
    </source>
</evidence>
<dbReference type="SMART" id="SM00028">
    <property type="entry name" value="TPR"/>
    <property type="match status" value="9"/>
</dbReference>
<keyword evidence="10" id="KW-1185">Reference proteome</keyword>
<dbReference type="InterPro" id="IPR011990">
    <property type="entry name" value="TPR-like_helical_dom_sf"/>
</dbReference>
<name>A0A1M7Z6K6_9BACT</name>
<dbReference type="InterPro" id="IPR011009">
    <property type="entry name" value="Kinase-like_dom_sf"/>
</dbReference>
<dbReference type="SUPFAM" id="SSF56112">
    <property type="entry name" value="Protein kinase-like (PK-like)"/>
    <property type="match status" value="1"/>
</dbReference>
<evidence type="ECO:0000313" key="10">
    <source>
        <dbReference type="Proteomes" id="UP000184609"/>
    </source>
</evidence>
<dbReference type="PROSITE" id="PS00108">
    <property type="entry name" value="PROTEIN_KINASE_ST"/>
    <property type="match status" value="1"/>
</dbReference>
<keyword evidence="7" id="KW-0812">Transmembrane</keyword>
<keyword evidence="9" id="KW-0418">Kinase</keyword>
<dbReference type="Proteomes" id="UP000184609">
    <property type="component" value="Unassembled WGS sequence"/>
</dbReference>
<dbReference type="InterPro" id="IPR000719">
    <property type="entry name" value="Prot_kinase_dom"/>
</dbReference>
<dbReference type="Gene3D" id="1.25.40.10">
    <property type="entry name" value="Tetratricopeptide repeat domain"/>
    <property type="match status" value="3"/>
</dbReference>
<keyword evidence="4 6" id="KW-0067">ATP-binding</keyword>
<dbReference type="SUPFAM" id="SSF48452">
    <property type="entry name" value="TPR-like"/>
    <property type="match status" value="1"/>
</dbReference>
<dbReference type="AlphaFoldDB" id="A0A1M7Z6K6"/>
<keyword evidence="3 5" id="KW-0802">TPR repeat</keyword>
<dbReference type="Pfam" id="PF00069">
    <property type="entry name" value="Pkinase"/>
    <property type="match status" value="1"/>
</dbReference>
<feature type="domain" description="Protein kinase" evidence="8">
    <location>
        <begin position="83"/>
        <end position="347"/>
    </location>
</feature>
<dbReference type="PANTHER" id="PTHR45641:SF19">
    <property type="entry name" value="NEPHROCYSTIN-3"/>
    <property type="match status" value="1"/>
</dbReference>
<sequence length="865" mass="97303">MSKRKEEWKALEDAFHKLTALSLEDQVLFLDGILEEDPNLYHQLASLLEGDREAHPIFNVTAPSIFNVLENDQDLIGSSIGSFELEELVGQGAMGSVFKAKRIDGQFDQIVAIKLMKPVVLNSSFREFFQRERQILAKLNHPHIARLYDGGFTEDERPYFTMEWVSGKNLIEHCNAEKLSLNNRIDLFLQVCQAVKYAHQSLIAHLDLKPQNIIVHEGEQVKLLDFGVSKMMEEGEDQSGSFTLAYASPEQIQKTNVGTNSDLYALGVIFQELLSGKHPFHNFFDDRQNLKDAILKGESLPFSLSSDFGNVPFAEDLEMICSKAMQINPEDRYGSVDEMTRDIKAFLNNYPVLAEKTPWSYKSKKYFRRNRAMLSSLGGAFILLLAMGIYYTVQLAEQRNIAQEEAKRANQITDLMSDVFLAADPNVGGADTITAVQLLNKGLEDLEKNTGDNPELYADMLARLSPIFFNLGQYDKGMETAEKAFEINSSLSNTNPETTAERLTQLSSGYYYYGNIDTSLVLVNQSVQLLKENGLGNSEMMAITLYQKGNSLYDLGRNAEADSSYRAAYDIYLTYFDPPNLDLATSLHMIGANLIDMGELDEAEKYLMEALNMKKQLYEEPHLEIAYTYNYLGTLNQKKGEDSIALGYVQESLRQRRAILGDYHVETVASMGNTARTLIRLGKAEEAIPIYEKTLVIIDSLMGESHYYFGALSGSLANAYFSLKDYPSAKKYYQKAAENFQVTMDANNPRQASPYVNLGKVEEAEGNYEKALTYYKKGLEIRESIFSEGHPDIAQSQQTVGECLLAMGDYPIAIEYLEKARNAYQEDKESNKEAILSLNSSLASAYQATDNEEKAAYYRGLASNE</sequence>
<evidence type="ECO:0000259" key="8">
    <source>
        <dbReference type="PROSITE" id="PS50011"/>
    </source>
</evidence>
<evidence type="ECO:0000256" key="4">
    <source>
        <dbReference type="ARBA" id="ARBA00022840"/>
    </source>
</evidence>
<dbReference type="PROSITE" id="PS50293">
    <property type="entry name" value="TPR_REGION"/>
    <property type="match status" value="1"/>
</dbReference>
<evidence type="ECO:0000313" key="9">
    <source>
        <dbReference type="EMBL" id="SHO60462.1"/>
    </source>
</evidence>
<dbReference type="OrthoDB" id="9813021at2"/>
<keyword evidence="9" id="KW-0723">Serine/threonine-protein kinase</keyword>
<keyword evidence="7" id="KW-1133">Transmembrane helix</keyword>
<feature type="transmembrane region" description="Helical" evidence="7">
    <location>
        <begin position="372"/>
        <end position="393"/>
    </location>
</feature>
<dbReference type="SMART" id="SM00220">
    <property type="entry name" value="S_TKc"/>
    <property type="match status" value="1"/>
</dbReference>
<accession>A0A1M7Z6K6</accession>
<dbReference type="EMBL" id="FRXN01000001">
    <property type="protein sequence ID" value="SHO60462.1"/>
    <property type="molecule type" value="Genomic_DNA"/>
</dbReference>
<dbReference type="PROSITE" id="PS50005">
    <property type="entry name" value="TPR"/>
    <property type="match status" value="2"/>
</dbReference>
<dbReference type="Gene3D" id="1.10.510.10">
    <property type="entry name" value="Transferase(Phosphotransferase) domain 1"/>
    <property type="match status" value="1"/>
</dbReference>
<dbReference type="Gene3D" id="3.30.200.20">
    <property type="entry name" value="Phosphorylase Kinase, domain 1"/>
    <property type="match status" value="1"/>
</dbReference>
<keyword evidence="9" id="KW-0808">Transferase</keyword>
<reference evidence="10" key="1">
    <citation type="submission" date="2016-12" db="EMBL/GenBank/DDBJ databases">
        <authorList>
            <person name="Varghese N."/>
            <person name="Submissions S."/>
        </authorList>
    </citation>
    <scope>NUCLEOTIDE SEQUENCE [LARGE SCALE GENOMIC DNA]</scope>
    <source>
        <strain evidence="10">DSM 25035</strain>
    </source>
</reference>
<evidence type="ECO:0000256" key="7">
    <source>
        <dbReference type="SAM" id="Phobius"/>
    </source>
</evidence>
<feature type="repeat" description="TPR" evidence="5">
    <location>
        <begin position="584"/>
        <end position="617"/>
    </location>
</feature>
<dbReference type="Pfam" id="PF13181">
    <property type="entry name" value="TPR_8"/>
    <property type="match status" value="1"/>
</dbReference>
<feature type="repeat" description="TPR" evidence="5">
    <location>
        <begin position="752"/>
        <end position="785"/>
    </location>
</feature>
<dbReference type="InterPro" id="IPR017441">
    <property type="entry name" value="Protein_kinase_ATP_BS"/>
</dbReference>
<dbReference type="GO" id="GO:0005524">
    <property type="term" value="F:ATP binding"/>
    <property type="evidence" value="ECO:0007669"/>
    <property type="project" value="UniProtKB-UniRule"/>
</dbReference>
<dbReference type="PANTHER" id="PTHR45641">
    <property type="entry name" value="TETRATRICOPEPTIDE REPEAT PROTEIN (AFU_ORTHOLOGUE AFUA_6G03870)"/>
    <property type="match status" value="1"/>
</dbReference>
<dbReference type="STRING" id="1073327.SAMN04488108_0812"/>
<dbReference type="RefSeq" id="WP_073570442.1">
    <property type="nucleotide sequence ID" value="NZ_FRXN01000001.1"/>
</dbReference>
<keyword evidence="1" id="KW-0677">Repeat</keyword>
<proteinExistence type="predicted"/>
<evidence type="ECO:0000256" key="2">
    <source>
        <dbReference type="ARBA" id="ARBA00022741"/>
    </source>
</evidence>
<dbReference type="CDD" id="cd14014">
    <property type="entry name" value="STKc_PknB_like"/>
    <property type="match status" value="1"/>
</dbReference>
<protein>
    <submittedName>
        <fullName evidence="9">Serine/threonine protein kinase</fullName>
    </submittedName>
</protein>
<evidence type="ECO:0000256" key="3">
    <source>
        <dbReference type="ARBA" id="ARBA00022803"/>
    </source>
</evidence>
<evidence type="ECO:0000256" key="6">
    <source>
        <dbReference type="PROSITE-ProRule" id="PRU10141"/>
    </source>
</evidence>
<keyword evidence="7" id="KW-0472">Membrane</keyword>
<dbReference type="Pfam" id="PF13424">
    <property type="entry name" value="TPR_12"/>
    <property type="match status" value="3"/>
</dbReference>
<evidence type="ECO:0000256" key="1">
    <source>
        <dbReference type="ARBA" id="ARBA00022737"/>
    </source>
</evidence>